<accession>A0A366FWL2</accession>
<evidence type="ECO:0000256" key="2">
    <source>
        <dbReference type="ARBA" id="ARBA00022692"/>
    </source>
</evidence>
<protein>
    <submittedName>
        <fullName evidence="7">Putative membrane protein</fullName>
    </submittedName>
</protein>
<dbReference type="RefSeq" id="WP_245427212.1">
    <property type="nucleotide sequence ID" value="NZ_QNRK01000001.1"/>
</dbReference>
<evidence type="ECO:0000259" key="6">
    <source>
        <dbReference type="Pfam" id="PF07298"/>
    </source>
</evidence>
<sequence>MPARPAGATLAAHFPDWGVDVMTLLIFGLVIFLGLHSIRIFADSGRERSIARMGEGPWKGVYSLLSLAGLVMIVWGFAEARWSAPILWAPPVWTRHIALLLMLFSMILLGAYGLKTSHIAVAVHHPMLWAVVVWSAAHLIANGSAADVVLFGAFLAWSLLDLSSNYARDRAKAVVYPAPNLGATIGAIAVGLVLWAVLIGGLHRMLFGVSPLAM</sequence>
<evidence type="ECO:0000256" key="3">
    <source>
        <dbReference type="ARBA" id="ARBA00022989"/>
    </source>
</evidence>
<name>A0A366FWL2_9HYPH</name>
<organism evidence="7 8">
    <name type="scientific">Roseiarcus fermentans</name>
    <dbReference type="NCBI Taxonomy" id="1473586"/>
    <lineage>
        <taxon>Bacteria</taxon>
        <taxon>Pseudomonadati</taxon>
        <taxon>Pseudomonadota</taxon>
        <taxon>Alphaproteobacteria</taxon>
        <taxon>Hyphomicrobiales</taxon>
        <taxon>Roseiarcaceae</taxon>
        <taxon>Roseiarcus</taxon>
    </lineage>
</organism>
<proteinExistence type="predicted"/>
<evidence type="ECO:0000313" key="8">
    <source>
        <dbReference type="Proteomes" id="UP000253529"/>
    </source>
</evidence>
<dbReference type="AlphaFoldDB" id="A0A366FWL2"/>
<reference evidence="7 8" key="1">
    <citation type="submission" date="2018-06" db="EMBL/GenBank/DDBJ databases">
        <title>Genomic Encyclopedia of Type Strains, Phase IV (KMG-IV): sequencing the most valuable type-strain genomes for metagenomic binning, comparative biology and taxonomic classification.</title>
        <authorList>
            <person name="Goeker M."/>
        </authorList>
    </citation>
    <scope>NUCLEOTIDE SEQUENCE [LARGE SCALE GENOMIC DNA]</scope>
    <source>
        <strain evidence="7 8">DSM 24875</strain>
    </source>
</reference>
<evidence type="ECO:0000256" key="5">
    <source>
        <dbReference type="SAM" id="Phobius"/>
    </source>
</evidence>
<feature type="domain" description="NnrU" evidence="6">
    <location>
        <begin position="24"/>
        <end position="211"/>
    </location>
</feature>
<evidence type="ECO:0000256" key="1">
    <source>
        <dbReference type="ARBA" id="ARBA00004141"/>
    </source>
</evidence>
<evidence type="ECO:0000313" key="7">
    <source>
        <dbReference type="EMBL" id="RBP18089.1"/>
    </source>
</evidence>
<dbReference type="Proteomes" id="UP000253529">
    <property type="component" value="Unassembled WGS sequence"/>
</dbReference>
<gene>
    <name evidence="7" type="ORF">DFR50_10131</name>
</gene>
<evidence type="ECO:0000256" key="4">
    <source>
        <dbReference type="ARBA" id="ARBA00023136"/>
    </source>
</evidence>
<dbReference type="Pfam" id="PF07298">
    <property type="entry name" value="NnrU"/>
    <property type="match status" value="1"/>
</dbReference>
<feature type="transmembrane region" description="Helical" evidence="5">
    <location>
        <begin position="127"/>
        <end position="160"/>
    </location>
</feature>
<keyword evidence="3 5" id="KW-1133">Transmembrane helix</keyword>
<dbReference type="GO" id="GO:0016020">
    <property type="term" value="C:membrane"/>
    <property type="evidence" value="ECO:0007669"/>
    <property type="project" value="UniProtKB-SubCell"/>
</dbReference>
<feature type="transmembrane region" description="Helical" evidence="5">
    <location>
        <begin position="21"/>
        <end position="41"/>
    </location>
</feature>
<keyword evidence="4 5" id="KW-0472">Membrane</keyword>
<keyword evidence="8" id="KW-1185">Reference proteome</keyword>
<dbReference type="InterPro" id="IPR009915">
    <property type="entry name" value="NnrU_dom"/>
</dbReference>
<feature type="transmembrane region" description="Helical" evidence="5">
    <location>
        <begin position="61"/>
        <end position="77"/>
    </location>
</feature>
<feature type="transmembrane region" description="Helical" evidence="5">
    <location>
        <begin position="97"/>
        <end position="115"/>
    </location>
</feature>
<dbReference type="EMBL" id="QNRK01000001">
    <property type="protein sequence ID" value="RBP18089.1"/>
    <property type="molecule type" value="Genomic_DNA"/>
</dbReference>
<comment type="subcellular location">
    <subcellularLocation>
        <location evidence="1">Membrane</location>
        <topology evidence="1">Multi-pass membrane protein</topology>
    </subcellularLocation>
</comment>
<feature type="transmembrane region" description="Helical" evidence="5">
    <location>
        <begin position="180"/>
        <end position="202"/>
    </location>
</feature>
<comment type="caution">
    <text evidence="7">The sequence shown here is derived from an EMBL/GenBank/DDBJ whole genome shotgun (WGS) entry which is preliminary data.</text>
</comment>
<keyword evidence="2 5" id="KW-0812">Transmembrane</keyword>